<keyword evidence="2" id="KW-0812">Transmembrane</keyword>
<proteinExistence type="predicted"/>
<evidence type="ECO:0000259" key="3">
    <source>
        <dbReference type="Pfam" id="PF07584"/>
    </source>
</evidence>
<dbReference type="InterPro" id="IPR011933">
    <property type="entry name" value="Double_TM_dom"/>
</dbReference>
<feature type="region of interest" description="Disordered" evidence="1">
    <location>
        <begin position="140"/>
        <end position="159"/>
    </location>
</feature>
<dbReference type="NCBIfam" id="TIGR02226">
    <property type="entry name" value="two_anch"/>
    <property type="match status" value="1"/>
</dbReference>
<dbReference type="InterPro" id="IPR024163">
    <property type="entry name" value="Aerotolerance_reg_N"/>
</dbReference>
<gene>
    <name evidence="4" type="ORF">NT6N_06140</name>
</gene>
<evidence type="ECO:0000256" key="2">
    <source>
        <dbReference type="SAM" id="Phobius"/>
    </source>
</evidence>
<dbReference type="KEGG" id="osu:NT6N_06140"/>
<protein>
    <submittedName>
        <fullName evidence="4">Membrane protein</fullName>
    </submittedName>
</protein>
<dbReference type="EMBL" id="AP026866">
    <property type="protein sequence ID" value="BDS05574.1"/>
    <property type="molecule type" value="Genomic_DNA"/>
</dbReference>
<keyword evidence="2" id="KW-1133">Transmembrane helix</keyword>
<name>A0AAT9FHZ9_9BACT</name>
<evidence type="ECO:0000313" key="4">
    <source>
        <dbReference type="EMBL" id="BDS05574.1"/>
    </source>
</evidence>
<feature type="domain" description="Aerotolerance regulator N-terminal" evidence="3">
    <location>
        <begin position="1"/>
        <end position="76"/>
    </location>
</feature>
<dbReference type="PANTHER" id="PTHR37464">
    <property type="entry name" value="BLL2463 PROTEIN"/>
    <property type="match status" value="1"/>
</dbReference>
<reference evidence="4" key="1">
    <citation type="submission" date="2024-07" db="EMBL/GenBank/DDBJ databases">
        <title>Complete genome sequence of Verrucomicrobiaceae bacterium NT6N.</title>
        <authorList>
            <person name="Huang C."/>
            <person name="Takami H."/>
            <person name="Hamasaki K."/>
        </authorList>
    </citation>
    <scope>NUCLEOTIDE SEQUENCE</scope>
    <source>
        <strain evidence="4">NT6N</strain>
    </source>
</reference>
<feature type="transmembrane region" description="Helical" evidence="2">
    <location>
        <begin position="622"/>
        <end position="642"/>
    </location>
</feature>
<keyword evidence="2" id="KW-0472">Membrane</keyword>
<dbReference type="AlphaFoldDB" id="A0AAT9FHZ9"/>
<accession>A0AAT9FHZ9</accession>
<sequence length="650" mass="71143">MSFLQQSLLWGLLAASIPIIIHLLNRRRHRTVQWAAMEFLLKATRESRGKKKLKYLIILACRTLAIAALIFAIARPLVGGFLGWGGGKVDTVILILDRSSSMEQQSPGSRESKRASAIASVRKSLTELNSPRLVLIDSASGKAQDVPSPDALEELSSTSATDTKASIPALISTAIDYVLERSPGRTEIWVASDLQLSDWAPEEGRWEAIRTGLNDLPQNTTLRVLSLASSPTDNYSIRVLSSRRSEDELVLDLEITRTDSEGPAAVPITYSLNGTRSADKVTINGQTYQFQKRLPLGTREGTGHGFVSIPADTNLRDNVSYFAYGEDAPSKTFLVTEGGESPDWLELAAAPPGFDRSVATRVAANSAHQIDWASATLVIWQAPLPEGTIAEEFTRYLESGGAAIMFPPRGESTTNFLGLTWGEQTVAPKGQYFIIPEWDQTDGPLRNGLEGTQIPVPKLKAIKRREIVGDATTLASWDDEKTFLARKVIGDGSAIFAATLPDYTWSNLGDADVLLPVVQRMIELGDKRFGSAFAAITGSQKSLVADGETRTRLDTHSKSTSSNAPYEAGVWKLGDRLLAVNRPKSEDQWQILTNAKLDTVLEGVPYKLFEDTGESESLAREIWRAFLIAMLVFLITEAILCLQPKLKKTQ</sequence>
<evidence type="ECO:0000256" key="1">
    <source>
        <dbReference type="SAM" id="MobiDB-lite"/>
    </source>
</evidence>
<organism evidence="4">
    <name type="scientific">Oceaniferula spumae</name>
    <dbReference type="NCBI Taxonomy" id="2979115"/>
    <lineage>
        <taxon>Bacteria</taxon>
        <taxon>Pseudomonadati</taxon>
        <taxon>Verrucomicrobiota</taxon>
        <taxon>Verrucomicrobiia</taxon>
        <taxon>Verrucomicrobiales</taxon>
        <taxon>Verrucomicrobiaceae</taxon>
        <taxon>Oceaniferula</taxon>
    </lineage>
</organism>
<dbReference type="PANTHER" id="PTHR37464:SF1">
    <property type="entry name" value="BLL2463 PROTEIN"/>
    <property type="match status" value="1"/>
</dbReference>
<dbReference type="Pfam" id="PF07584">
    <property type="entry name" value="BatA"/>
    <property type="match status" value="1"/>
</dbReference>
<feature type="transmembrane region" description="Helical" evidence="2">
    <location>
        <begin position="6"/>
        <end position="24"/>
    </location>
</feature>
<feature type="transmembrane region" description="Helical" evidence="2">
    <location>
        <begin position="55"/>
        <end position="74"/>
    </location>
</feature>